<dbReference type="RefSeq" id="WP_000409701.1">
    <property type="nucleotide sequence ID" value="NZ_AP022238.1"/>
</dbReference>
<evidence type="ECO:0000313" key="2">
    <source>
        <dbReference type="EMBL" id="APP29334.1"/>
    </source>
</evidence>
<dbReference type="Pfam" id="PF24733">
    <property type="entry name" value="DUF7684"/>
    <property type="match status" value="1"/>
</dbReference>
<organism evidence="2 3">
    <name type="scientific">Acinetobacter baumannii</name>
    <dbReference type="NCBI Taxonomy" id="470"/>
    <lineage>
        <taxon>Bacteria</taxon>
        <taxon>Pseudomonadati</taxon>
        <taxon>Pseudomonadota</taxon>
        <taxon>Gammaproteobacteria</taxon>
        <taxon>Moraxellales</taxon>
        <taxon>Moraxellaceae</taxon>
        <taxon>Acinetobacter</taxon>
        <taxon>Acinetobacter calcoaceticus/baumannii complex</taxon>
    </lineage>
</organism>
<dbReference type="AlphaFoldDB" id="A0A1E3M5V0"/>
<protein>
    <recommendedName>
        <fullName evidence="1">DUF7684 domain-containing protein</fullName>
    </recommendedName>
</protein>
<dbReference type="EMBL" id="CP018664">
    <property type="protein sequence ID" value="APP29334.1"/>
    <property type="molecule type" value="Genomic_DNA"/>
</dbReference>
<dbReference type="Proteomes" id="UP000072389">
    <property type="component" value="Chromosome"/>
</dbReference>
<sequence>MEKDCSDIQSYRIRANEEKHLILPEQPYYIILVVESTQILPEWRNWICEQIVYSKHCIQAMVTGYEGSIWDDVLDENYLVLYNYQPPVDHCFMTTWHEDETLEDITECAKITMQLKDISNLVIVHIE</sequence>
<reference evidence="2 3" key="1">
    <citation type="journal article" date="2014" name="Antimicrob. Agents Chemother.">
        <title>Triclosan can select for an AdeIJK-overexpressing mutant of Acinetobacter baumannii ATCC 17978 that displays reduced susceptibility to multiple antibiotics.</title>
        <authorList>
            <person name="Fernando D.M."/>
            <person name="Xu W."/>
            <person name="Loewen P.C."/>
            <person name="Zhanel G.G."/>
            <person name="Kumar A."/>
        </authorList>
    </citation>
    <scope>NUCLEOTIDE SEQUENCE [LARGE SCALE GENOMIC DNA]</scope>
    <source>
        <strain evidence="3">ATCC 17978</strain>
    </source>
</reference>
<dbReference type="InterPro" id="IPR056101">
    <property type="entry name" value="DUF7684"/>
</dbReference>
<gene>
    <name evidence="2" type="ORF">AUO97_00265</name>
</gene>
<proteinExistence type="predicted"/>
<feature type="domain" description="DUF7684" evidence="1">
    <location>
        <begin position="17"/>
        <end position="126"/>
    </location>
</feature>
<name>A0A1E3M5V0_ACIBA</name>
<accession>A0A1E3M5V0</accession>
<evidence type="ECO:0000259" key="1">
    <source>
        <dbReference type="Pfam" id="PF24733"/>
    </source>
</evidence>
<evidence type="ECO:0000313" key="3">
    <source>
        <dbReference type="Proteomes" id="UP000072389"/>
    </source>
</evidence>